<dbReference type="Pfam" id="PF04773">
    <property type="entry name" value="FecR"/>
    <property type="match status" value="1"/>
</dbReference>
<evidence type="ECO:0000259" key="3">
    <source>
        <dbReference type="Pfam" id="PF04773"/>
    </source>
</evidence>
<dbReference type="Gene3D" id="2.60.120.1440">
    <property type="match status" value="1"/>
</dbReference>
<reference evidence="5" key="1">
    <citation type="submission" date="2018-05" db="EMBL/GenBank/DDBJ databases">
        <authorList>
            <person name="Li Y."/>
        </authorList>
    </citation>
    <scope>NUCLEOTIDE SEQUENCE [LARGE SCALE GENOMIC DNA]</scope>
    <source>
        <strain evidence="5">3d-2-2</strain>
    </source>
</reference>
<dbReference type="InterPro" id="IPR012373">
    <property type="entry name" value="Ferrdict_sens_TM"/>
</dbReference>
<evidence type="ECO:0000256" key="2">
    <source>
        <dbReference type="SAM" id="Phobius"/>
    </source>
</evidence>
<evidence type="ECO:0000313" key="5">
    <source>
        <dbReference type="Proteomes" id="UP000245212"/>
    </source>
</evidence>
<proteinExistence type="predicted"/>
<comment type="caution">
    <text evidence="4">The sequence shown here is derived from an EMBL/GenBank/DDBJ whole genome shotgun (WGS) entry which is preliminary data.</text>
</comment>
<dbReference type="PIRSF" id="PIRSF018266">
    <property type="entry name" value="FecR"/>
    <property type="match status" value="1"/>
</dbReference>
<keyword evidence="5" id="KW-1185">Reference proteome</keyword>
<keyword evidence="2" id="KW-1133">Transmembrane helix</keyword>
<feature type="region of interest" description="Disordered" evidence="1">
    <location>
        <begin position="1"/>
        <end position="26"/>
    </location>
</feature>
<dbReference type="Gene3D" id="3.55.50.30">
    <property type="match status" value="1"/>
</dbReference>
<evidence type="ECO:0000313" key="4">
    <source>
        <dbReference type="EMBL" id="PWF23833.1"/>
    </source>
</evidence>
<name>A0A2V1K3A9_9BURK</name>
<feature type="transmembrane region" description="Helical" evidence="2">
    <location>
        <begin position="62"/>
        <end position="80"/>
    </location>
</feature>
<dbReference type="GO" id="GO:0016989">
    <property type="term" value="F:sigma factor antagonist activity"/>
    <property type="evidence" value="ECO:0007669"/>
    <property type="project" value="TreeGrafter"/>
</dbReference>
<keyword evidence="2" id="KW-0812">Transmembrane</keyword>
<evidence type="ECO:0000256" key="1">
    <source>
        <dbReference type="SAM" id="MobiDB-lite"/>
    </source>
</evidence>
<protein>
    <recommendedName>
        <fullName evidence="3">FecR protein domain-containing protein</fullName>
    </recommendedName>
</protein>
<dbReference type="Proteomes" id="UP000245212">
    <property type="component" value="Unassembled WGS sequence"/>
</dbReference>
<accession>A0A2V1K3A9</accession>
<dbReference type="RefSeq" id="WP_109061111.1">
    <property type="nucleotide sequence ID" value="NZ_QETA01000002.1"/>
</dbReference>
<dbReference type="AlphaFoldDB" id="A0A2V1K3A9"/>
<gene>
    <name evidence="4" type="ORF">DD235_05685</name>
</gene>
<organism evidence="4 5">
    <name type="scientific">Corticimicrobacter populi</name>
    <dbReference type="NCBI Taxonomy" id="2175229"/>
    <lineage>
        <taxon>Bacteria</taxon>
        <taxon>Pseudomonadati</taxon>
        <taxon>Pseudomonadota</taxon>
        <taxon>Betaproteobacteria</taxon>
        <taxon>Burkholderiales</taxon>
        <taxon>Alcaligenaceae</taxon>
        <taxon>Corticimicrobacter</taxon>
    </lineage>
</organism>
<sequence length="316" mass="35210">MRYSQESSQWSGQVPHGEEASPDPCMTEEVTAALRQHFPSREALLEEARQQTAQQKRRRRRAVAIVALCLPICAVATLLWQDPVWQVETLQTAVGEQQRYTLPDGSLVALNTNSVLRLERRLRTRSLVLEQGEASFTVAADWRPFIVRSGAAWVRDISTEFSVLRYRDRSQVTVLEGAVEVARLESGNGPADRRQMLRARQQLSMPDHALPDAALPGIEEVDLAVSRAWQQGRLVFNGTPLVQVIDEIQRYRAAPVTVADGLGALRLSGVYDIRDMDALLQALPRALPVRLQRHADGRVNIEPVPGRNFAGAASKK</sequence>
<dbReference type="PANTHER" id="PTHR30273:SF2">
    <property type="entry name" value="PROTEIN FECR"/>
    <property type="match status" value="1"/>
</dbReference>
<feature type="domain" description="FecR protein" evidence="3">
    <location>
        <begin position="89"/>
        <end position="180"/>
    </location>
</feature>
<dbReference type="PANTHER" id="PTHR30273">
    <property type="entry name" value="PERIPLASMIC SIGNAL SENSOR AND SIGMA FACTOR ACTIVATOR FECR-RELATED"/>
    <property type="match status" value="1"/>
</dbReference>
<keyword evidence="2" id="KW-0472">Membrane</keyword>
<feature type="compositionally biased region" description="Polar residues" evidence="1">
    <location>
        <begin position="1"/>
        <end position="12"/>
    </location>
</feature>
<dbReference type="InterPro" id="IPR006860">
    <property type="entry name" value="FecR"/>
</dbReference>
<dbReference type="EMBL" id="QETA01000002">
    <property type="protein sequence ID" value="PWF23833.1"/>
    <property type="molecule type" value="Genomic_DNA"/>
</dbReference>